<name>A0A9Q0I9X6_9TELE</name>
<dbReference type="EMBL" id="JANIIK010000114">
    <property type="protein sequence ID" value="KAJ3590203.1"/>
    <property type="molecule type" value="Genomic_DNA"/>
</dbReference>
<dbReference type="AlphaFoldDB" id="A0A9Q0I9X6"/>
<proteinExistence type="predicted"/>
<evidence type="ECO:0000313" key="3">
    <source>
        <dbReference type="Proteomes" id="UP001148018"/>
    </source>
</evidence>
<evidence type="ECO:0000313" key="2">
    <source>
        <dbReference type="EMBL" id="KAJ3590203.1"/>
    </source>
</evidence>
<organism evidence="2 3">
    <name type="scientific">Muraenolepis orangiensis</name>
    <name type="common">Patagonian moray cod</name>
    <dbReference type="NCBI Taxonomy" id="630683"/>
    <lineage>
        <taxon>Eukaryota</taxon>
        <taxon>Metazoa</taxon>
        <taxon>Chordata</taxon>
        <taxon>Craniata</taxon>
        <taxon>Vertebrata</taxon>
        <taxon>Euteleostomi</taxon>
        <taxon>Actinopterygii</taxon>
        <taxon>Neopterygii</taxon>
        <taxon>Teleostei</taxon>
        <taxon>Neoteleostei</taxon>
        <taxon>Acanthomorphata</taxon>
        <taxon>Zeiogadaria</taxon>
        <taxon>Gadariae</taxon>
        <taxon>Gadiformes</taxon>
        <taxon>Muraenolepidoidei</taxon>
        <taxon>Muraenolepididae</taxon>
        <taxon>Muraenolepis</taxon>
    </lineage>
</organism>
<feature type="region of interest" description="Disordered" evidence="1">
    <location>
        <begin position="84"/>
        <end position="155"/>
    </location>
</feature>
<gene>
    <name evidence="2" type="ORF">NHX12_008157</name>
</gene>
<keyword evidence="3" id="KW-1185">Reference proteome</keyword>
<comment type="caution">
    <text evidence="2">The sequence shown here is derived from an EMBL/GenBank/DDBJ whole genome shotgun (WGS) entry which is preliminary data.</text>
</comment>
<dbReference type="Proteomes" id="UP001148018">
    <property type="component" value="Unassembled WGS sequence"/>
</dbReference>
<feature type="compositionally biased region" description="Basic and acidic residues" evidence="1">
    <location>
        <begin position="128"/>
        <end position="146"/>
    </location>
</feature>
<evidence type="ECO:0000256" key="1">
    <source>
        <dbReference type="SAM" id="MobiDB-lite"/>
    </source>
</evidence>
<protein>
    <submittedName>
        <fullName evidence="2">Uncharacterized protein</fullName>
    </submittedName>
</protein>
<feature type="compositionally biased region" description="Basic and acidic residues" evidence="1">
    <location>
        <begin position="95"/>
        <end position="117"/>
    </location>
</feature>
<sequence length="155" mass="17678">MSVGISEDQRFSRSTLNFTYGEPEVLFRVHSETRLTHTQPEVLFRVHSETRLTHTQPEVLFRVHSETRSHTQPEVVPVHSETAHTHNHMVLDSPARQHREDGDARTRRPGGDTEARRGHGGPAGTRRPGGDTEARRGRALRTKQDNNWKCFKNSS</sequence>
<accession>A0A9Q0I9X6</accession>
<reference evidence="2" key="1">
    <citation type="submission" date="2022-07" db="EMBL/GenBank/DDBJ databases">
        <title>Chromosome-level genome of Muraenolepis orangiensis.</title>
        <authorList>
            <person name="Kim J."/>
        </authorList>
    </citation>
    <scope>NUCLEOTIDE SEQUENCE</scope>
    <source>
        <strain evidence="2">KU_S4_2022</strain>
        <tissue evidence="2">Muscle</tissue>
    </source>
</reference>